<gene>
    <name evidence="2" type="ORF">KQX54_000392</name>
</gene>
<dbReference type="EMBL" id="JAHXZJ010001602">
    <property type="protein sequence ID" value="KAH0551131.1"/>
    <property type="molecule type" value="Genomic_DNA"/>
</dbReference>
<accession>A0AAV7I0Q5</accession>
<organism evidence="2 3">
    <name type="scientific">Cotesia glomerata</name>
    <name type="common">Lepidopteran parasitic wasp</name>
    <name type="synonym">Apanteles glomeratus</name>
    <dbReference type="NCBI Taxonomy" id="32391"/>
    <lineage>
        <taxon>Eukaryota</taxon>
        <taxon>Metazoa</taxon>
        <taxon>Ecdysozoa</taxon>
        <taxon>Arthropoda</taxon>
        <taxon>Hexapoda</taxon>
        <taxon>Insecta</taxon>
        <taxon>Pterygota</taxon>
        <taxon>Neoptera</taxon>
        <taxon>Endopterygota</taxon>
        <taxon>Hymenoptera</taxon>
        <taxon>Apocrita</taxon>
        <taxon>Ichneumonoidea</taxon>
        <taxon>Braconidae</taxon>
        <taxon>Microgastrinae</taxon>
        <taxon>Cotesia</taxon>
    </lineage>
</organism>
<evidence type="ECO:0000313" key="3">
    <source>
        <dbReference type="Proteomes" id="UP000826195"/>
    </source>
</evidence>
<protein>
    <submittedName>
        <fullName evidence="2">Uncharacterized protein</fullName>
    </submittedName>
</protein>
<feature type="non-terminal residue" evidence="2">
    <location>
        <position position="58"/>
    </location>
</feature>
<name>A0AAV7I0Q5_COTGL</name>
<proteinExistence type="predicted"/>
<evidence type="ECO:0000256" key="1">
    <source>
        <dbReference type="SAM" id="MobiDB-lite"/>
    </source>
</evidence>
<dbReference type="Proteomes" id="UP000826195">
    <property type="component" value="Unassembled WGS sequence"/>
</dbReference>
<evidence type="ECO:0000313" key="2">
    <source>
        <dbReference type="EMBL" id="KAH0551131.1"/>
    </source>
</evidence>
<keyword evidence="3" id="KW-1185">Reference proteome</keyword>
<sequence>MGKSKKRSRSSSVESRPPKLSKKDLQCQIEAIAKSVQELLKAQQDLQAIVNKTAEQNK</sequence>
<feature type="region of interest" description="Disordered" evidence="1">
    <location>
        <begin position="1"/>
        <end position="24"/>
    </location>
</feature>
<reference evidence="2 3" key="1">
    <citation type="journal article" date="2021" name="J. Hered.">
        <title>A chromosome-level genome assembly of the parasitoid wasp, Cotesia glomerata (Hymenoptera: Braconidae).</title>
        <authorList>
            <person name="Pinto B.J."/>
            <person name="Weis J.J."/>
            <person name="Gamble T."/>
            <person name="Ode P.J."/>
            <person name="Paul R."/>
            <person name="Zaspel J.M."/>
        </authorList>
    </citation>
    <scope>NUCLEOTIDE SEQUENCE [LARGE SCALE GENOMIC DNA]</scope>
    <source>
        <strain evidence="2">CgM1</strain>
    </source>
</reference>
<dbReference type="AlphaFoldDB" id="A0AAV7I0Q5"/>
<comment type="caution">
    <text evidence="2">The sequence shown here is derived from an EMBL/GenBank/DDBJ whole genome shotgun (WGS) entry which is preliminary data.</text>
</comment>